<protein>
    <submittedName>
        <fullName evidence="1">Uncharacterized protein</fullName>
    </submittedName>
</protein>
<name>A0ACB8TPH9_9APHY</name>
<evidence type="ECO:0000313" key="2">
    <source>
        <dbReference type="Proteomes" id="UP001055072"/>
    </source>
</evidence>
<dbReference type="EMBL" id="MU274950">
    <property type="protein sequence ID" value="KAI0083928.1"/>
    <property type="molecule type" value="Genomic_DNA"/>
</dbReference>
<comment type="caution">
    <text evidence="1">The sequence shown here is derived from an EMBL/GenBank/DDBJ whole genome shotgun (WGS) entry which is preliminary data.</text>
</comment>
<dbReference type="Proteomes" id="UP001055072">
    <property type="component" value="Unassembled WGS sequence"/>
</dbReference>
<evidence type="ECO:0000313" key="1">
    <source>
        <dbReference type="EMBL" id="KAI0083928.1"/>
    </source>
</evidence>
<keyword evidence="2" id="KW-1185">Reference proteome</keyword>
<organism evidence="1 2">
    <name type="scientific">Irpex rosettiformis</name>
    <dbReference type="NCBI Taxonomy" id="378272"/>
    <lineage>
        <taxon>Eukaryota</taxon>
        <taxon>Fungi</taxon>
        <taxon>Dikarya</taxon>
        <taxon>Basidiomycota</taxon>
        <taxon>Agaricomycotina</taxon>
        <taxon>Agaricomycetes</taxon>
        <taxon>Polyporales</taxon>
        <taxon>Irpicaceae</taxon>
        <taxon>Irpex</taxon>
    </lineage>
</organism>
<sequence>MSVRRIGNSHTLPPNPEWVDFPRTDGDQSTWPTNTTRIINGGEVNFFRPVDIDESLGIMWRKVLGIKVADALGFPAGKAYVLRSFPDGYQLFDHNKGKVDSPRHDPYLYGSTRLGKNRFRSVNEFVPHAMWLAKNDPTIICECKYCSKKKTQTEISQSYGLSTKRESASVSTPPPRQRTRTAPYPTSAPKPAAPYAAVRRPLRNAKQSASATPASTRFPSPLPPPKQTQAQEKSNDIYNALTNRDVQRIRYFRKGELVWCALDPPILGPRGEEDSINFWPGLIDVVTTKPIPLNKPDVEEDSGDAAESASQSDRRPKAKVTWSVKQVTSYRIKLLALAKNYHLSDEDVLPYLSYAPSESLLESLRASLPQALQTEKSQGLAYNTDIVSDYDPLEDSNPVDRFNDAITPYTLAIQIASHIATYWSPSDEYDCKLVISPPSPTTQSPAEQTGGQIRTLQDAINVASQQNARSNGTAQSTAGPTQTINQLRYQGLWWGSERIWTDELVRLKLARCQFVPQGSQMVYPPAGPSKSTSEWYEAHGEKPDSSLTGAGEKGMFMKIESIFVVDIPRTDGLSGATKECRASGMIYELVDDDYEAPETLAQSTAESQANAKGKERAQDTDAAPSASAPPKGKKGEVRDSNLSRPVLTIPFPLPDPPKGYKFRAILPPGNECVLSLSLLAGRYYPYLLQHPHLEPVVRRAFAVPTEDGGLMLNKHLWAMEGLLPGVHQSMDPEAWKGSRFMMLKDADTDARKLLGQEADQLKAAAMQAEQTLWSSDVNDPGSSSLQQLDTMVASGASISAVG</sequence>
<proteinExistence type="predicted"/>
<reference evidence="1" key="1">
    <citation type="journal article" date="2021" name="Environ. Microbiol.">
        <title>Gene family expansions and transcriptome signatures uncover fungal adaptations to wood decay.</title>
        <authorList>
            <person name="Hage H."/>
            <person name="Miyauchi S."/>
            <person name="Viragh M."/>
            <person name="Drula E."/>
            <person name="Min B."/>
            <person name="Chaduli D."/>
            <person name="Navarro D."/>
            <person name="Favel A."/>
            <person name="Norest M."/>
            <person name="Lesage-Meessen L."/>
            <person name="Balint B."/>
            <person name="Merenyi Z."/>
            <person name="de Eugenio L."/>
            <person name="Morin E."/>
            <person name="Martinez A.T."/>
            <person name="Baldrian P."/>
            <person name="Stursova M."/>
            <person name="Martinez M.J."/>
            <person name="Novotny C."/>
            <person name="Magnuson J.K."/>
            <person name="Spatafora J.W."/>
            <person name="Maurice S."/>
            <person name="Pangilinan J."/>
            <person name="Andreopoulos W."/>
            <person name="LaButti K."/>
            <person name="Hundley H."/>
            <person name="Na H."/>
            <person name="Kuo A."/>
            <person name="Barry K."/>
            <person name="Lipzen A."/>
            <person name="Henrissat B."/>
            <person name="Riley R."/>
            <person name="Ahrendt S."/>
            <person name="Nagy L.G."/>
            <person name="Grigoriev I.V."/>
            <person name="Martin F."/>
            <person name="Rosso M.N."/>
        </authorList>
    </citation>
    <scope>NUCLEOTIDE SEQUENCE</scope>
    <source>
        <strain evidence="1">CBS 384.51</strain>
    </source>
</reference>
<gene>
    <name evidence="1" type="ORF">BDY19DRAFT_974809</name>
</gene>
<accession>A0ACB8TPH9</accession>